<keyword evidence="2" id="KW-1185">Reference proteome</keyword>
<dbReference type="AlphaFoldDB" id="A0A1C4G0E9"/>
<organism evidence="1 2">
    <name type="scientific">Kosakonia oryziphila</name>
    <dbReference type="NCBI Taxonomy" id="1005667"/>
    <lineage>
        <taxon>Bacteria</taxon>
        <taxon>Pseudomonadati</taxon>
        <taxon>Pseudomonadota</taxon>
        <taxon>Gammaproteobacteria</taxon>
        <taxon>Enterobacterales</taxon>
        <taxon>Enterobacteriaceae</taxon>
        <taxon>Kosakonia</taxon>
    </lineage>
</organism>
<dbReference type="EMBL" id="FMBC01000048">
    <property type="protein sequence ID" value="SCC61670.1"/>
    <property type="molecule type" value="Genomic_DNA"/>
</dbReference>
<dbReference type="OrthoDB" id="4119964at2"/>
<evidence type="ECO:0008006" key="3">
    <source>
        <dbReference type="Google" id="ProtNLM"/>
    </source>
</evidence>
<evidence type="ECO:0000313" key="1">
    <source>
        <dbReference type="EMBL" id="SCC61670.1"/>
    </source>
</evidence>
<gene>
    <name evidence="1" type="ORF">GA0061070_104816</name>
</gene>
<name>A0A1C4G0E9_9ENTR</name>
<protein>
    <recommendedName>
        <fullName evidence="3">DUF2971 domain-containing protein</fullName>
    </recommendedName>
</protein>
<accession>A0A1C4G0E9</accession>
<evidence type="ECO:0000313" key="2">
    <source>
        <dbReference type="Proteomes" id="UP000198515"/>
    </source>
</evidence>
<reference evidence="2" key="1">
    <citation type="submission" date="2016-08" db="EMBL/GenBank/DDBJ databases">
        <authorList>
            <person name="Varghese N."/>
            <person name="Submissions Spin"/>
        </authorList>
    </citation>
    <scope>NUCLEOTIDE SEQUENCE [LARGE SCALE GENOMIC DNA]</scope>
    <source>
        <strain evidence="2">REICA_142</strain>
    </source>
</reference>
<sequence length="350" mass="40934">MSLGSEYFSILLLSMYLKRVDNIQKIDEIKLMIRNIPSRLYKYKSFSIDSLDLLVSDSLYFADPTTFNDPLDCNPSVLNDIDNADELNAILHKLVKENHQKELEKAAKKIKYRGPRTLERIEMLGESEARKLINDIAESVDFYGDNFGDSASYHIKRYLLKNYEVGVLSLAKKFNCPLMWSHYADQHKGFCIGYDVSENDTLDIYPVDYKGKRFIRTQQVHDMLFGSNENIRNAAKKEIDRVILLSKAPSWKYENEYRVINKQGLQDSQLRLSDVTFGLRFKESAKFSVMKALQSRQGEIDFYEMSLSNNSFKLKRKLIDLENIKFRAYPESNYERTRDELQMFNDLDND</sequence>
<dbReference type="Proteomes" id="UP000198515">
    <property type="component" value="Unassembled WGS sequence"/>
</dbReference>
<dbReference type="InterPro" id="IPR021352">
    <property type="entry name" value="DUF2971"/>
</dbReference>
<dbReference type="Pfam" id="PF11185">
    <property type="entry name" value="DUF2971"/>
    <property type="match status" value="1"/>
</dbReference>
<dbReference type="RefSeq" id="WP_090137594.1">
    <property type="nucleotide sequence ID" value="NZ_FMBC01000048.1"/>
</dbReference>
<proteinExistence type="predicted"/>